<organism evidence="1 2">
    <name type="scientific">Melastoma candidum</name>
    <dbReference type="NCBI Taxonomy" id="119954"/>
    <lineage>
        <taxon>Eukaryota</taxon>
        <taxon>Viridiplantae</taxon>
        <taxon>Streptophyta</taxon>
        <taxon>Embryophyta</taxon>
        <taxon>Tracheophyta</taxon>
        <taxon>Spermatophyta</taxon>
        <taxon>Magnoliopsida</taxon>
        <taxon>eudicotyledons</taxon>
        <taxon>Gunneridae</taxon>
        <taxon>Pentapetalae</taxon>
        <taxon>rosids</taxon>
        <taxon>malvids</taxon>
        <taxon>Myrtales</taxon>
        <taxon>Melastomataceae</taxon>
        <taxon>Melastomatoideae</taxon>
        <taxon>Melastomateae</taxon>
        <taxon>Melastoma</taxon>
    </lineage>
</organism>
<evidence type="ECO:0000313" key="1">
    <source>
        <dbReference type="EMBL" id="KAI4373226.1"/>
    </source>
</evidence>
<proteinExistence type="predicted"/>
<comment type="caution">
    <text evidence="1">The sequence shown here is derived from an EMBL/GenBank/DDBJ whole genome shotgun (WGS) entry which is preliminary data.</text>
</comment>
<reference evidence="2" key="1">
    <citation type="journal article" date="2023" name="Front. Plant Sci.">
        <title>Chromosomal-level genome assembly of Melastoma candidum provides insights into trichome evolution.</title>
        <authorList>
            <person name="Zhong Y."/>
            <person name="Wu W."/>
            <person name="Sun C."/>
            <person name="Zou P."/>
            <person name="Liu Y."/>
            <person name="Dai S."/>
            <person name="Zhou R."/>
        </authorList>
    </citation>
    <scope>NUCLEOTIDE SEQUENCE [LARGE SCALE GENOMIC DNA]</scope>
</reference>
<accession>A0ACB9R4K6</accession>
<name>A0ACB9R4K6_9MYRT</name>
<dbReference type="EMBL" id="CM042883">
    <property type="protein sequence ID" value="KAI4373226.1"/>
    <property type="molecule type" value="Genomic_DNA"/>
</dbReference>
<sequence>MVDGGGSLAPFLSKCYDMVEDSSTDPIVSWGANAGTFVIWDITDFTVQLLPKYFKHSNFSSFMRQLNIYGFRKVDTDRWEFANEGFVKGQKHLMKNIARRKNIQAVKQKKSLWQNKDQKEPVAITENDGLRKEVETLKNDKNSLMQELVKLRKLQTTSEGKVVVLKERLQGMEKNQQELLSFLVMAIQNPGLLVQLLQHGVKNGSLISDGNLVKYLPGVEERTESECSPDMEFSKFPKPGDSLEDSPDVVLNNDFLKPLMEGKLSFDSHCPFVLPEFPDSSRAWDQLLLESPFMTNAEETNRNPEEFLGDSGSLLEPMVLKPVSASSPEFEDLVRQIEKSYPVDNDSDADGDDSDGSSMDFVTEQILPFSPAN</sequence>
<evidence type="ECO:0000313" key="2">
    <source>
        <dbReference type="Proteomes" id="UP001057402"/>
    </source>
</evidence>
<keyword evidence="2" id="KW-1185">Reference proteome</keyword>
<protein>
    <submittedName>
        <fullName evidence="1">Uncharacterized protein</fullName>
    </submittedName>
</protein>
<dbReference type="Proteomes" id="UP001057402">
    <property type="component" value="Chromosome 4"/>
</dbReference>
<gene>
    <name evidence="1" type="ORF">MLD38_011376</name>
</gene>